<evidence type="ECO:0000313" key="1">
    <source>
        <dbReference type="EMBL" id="KAF2468394.1"/>
    </source>
</evidence>
<evidence type="ECO:0000313" key="2">
    <source>
        <dbReference type="Proteomes" id="UP000799755"/>
    </source>
</evidence>
<organism evidence="1 2">
    <name type="scientific">Lindgomyces ingoldianus</name>
    <dbReference type="NCBI Taxonomy" id="673940"/>
    <lineage>
        <taxon>Eukaryota</taxon>
        <taxon>Fungi</taxon>
        <taxon>Dikarya</taxon>
        <taxon>Ascomycota</taxon>
        <taxon>Pezizomycotina</taxon>
        <taxon>Dothideomycetes</taxon>
        <taxon>Pleosporomycetidae</taxon>
        <taxon>Pleosporales</taxon>
        <taxon>Lindgomycetaceae</taxon>
        <taxon>Lindgomyces</taxon>
    </lineage>
</organism>
<reference evidence="1" key="1">
    <citation type="journal article" date="2020" name="Stud. Mycol.">
        <title>101 Dothideomycetes genomes: a test case for predicting lifestyles and emergence of pathogens.</title>
        <authorList>
            <person name="Haridas S."/>
            <person name="Albert R."/>
            <person name="Binder M."/>
            <person name="Bloem J."/>
            <person name="Labutti K."/>
            <person name="Salamov A."/>
            <person name="Andreopoulos B."/>
            <person name="Baker S."/>
            <person name="Barry K."/>
            <person name="Bills G."/>
            <person name="Bluhm B."/>
            <person name="Cannon C."/>
            <person name="Castanera R."/>
            <person name="Culley D."/>
            <person name="Daum C."/>
            <person name="Ezra D."/>
            <person name="Gonzalez J."/>
            <person name="Henrissat B."/>
            <person name="Kuo A."/>
            <person name="Liang C."/>
            <person name="Lipzen A."/>
            <person name="Lutzoni F."/>
            <person name="Magnuson J."/>
            <person name="Mondo S."/>
            <person name="Nolan M."/>
            <person name="Ohm R."/>
            <person name="Pangilinan J."/>
            <person name="Park H.-J."/>
            <person name="Ramirez L."/>
            <person name="Alfaro M."/>
            <person name="Sun H."/>
            <person name="Tritt A."/>
            <person name="Yoshinaga Y."/>
            <person name="Zwiers L.-H."/>
            <person name="Turgeon B."/>
            <person name="Goodwin S."/>
            <person name="Spatafora J."/>
            <person name="Crous P."/>
            <person name="Grigoriev I."/>
        </authorList>
    </citation>
    <scope>NUCLEOTIDE SEQUENCE</scope>
    <source>
        <strain evidence="1">ATCC 200398</strain>
    </source>
</reference>
<name>A0ACB6QMZ2_9PLEO</name>
<comment type="caution">
    <text evidence="1">The sequence shown here is derived from an EMBL/GenBank/DDBJ whole genome shotgun (WGS) entry which is preliminary data.</text>
</comment>
<keyword evidence="2" id="KW-1185">Reference proteome</keyword>
<gene>
    <name evidence="1" type="ORF">BDR25DRAFT_56849</name>
</gene>
<sequence>MGPIFLRRYFGLLHSAVKRQPIQSLKHTSPPRTQFSRPVPCKYCKPQPFSRFARYHDGKWFCSCNLPAIWKQVKKRGHFEGMTFLRCPKEMGKQCDFILWKDHESGARGLFK</sequence>
<accession>A0ACB6QMZ2</accession>
<proteinExistence type="predicted"/>
<dbReference type="EMBL" id="MU003516">
    <property type="protein sequence ID" value="KAF2468394.1"/>
    <property type="molecule type" value="Genomic_DNA"/>
</dbReference>
<dbReference type="Proteomes" id="UP000799755">
    <property type="component" value="Unassembled WGS sequence"/>
</dbReference>
<protein>
    <submittedName>
        <fullName evidence="1">Uncharacterized protein</fullName>
    </submittedName>
</protein>